<dbReference type="InterPro" id="IPR041562">
    <property type="entry name" value="MCM_lid"/>
</dbReference>
<evidence type="ECO:0000256" key="9">
    <source>
        <dbReference type="ARBA" id="ARBA00023242"/>
    </source>
</evidence>
<dbReference type="InterPro" id="IPR027417">
    <property type="entry name" value="P-loop_NTPase"/>
</dbReference>
<keyword evidence="9" id="KW-0539">Nucleus</keyword>
<evidence type="ECO:0000256" key="8">
    <source>
        <dbReference type="ARBA" id="ARBA00023125"/>
    </source>
</evidence>
<dbReference type="InterPro" id="IPR031327">
    <property type="entry name" value="MCM"/>
</dbReference>
<dbReference type="Gene3D" id="3.30.1640.10">
    <property type="entry name" value="mini-chromosome maintenance (MCM) complex, chain A, domain 1"/>
    <property type="match status" value="1"/>
</dbReference>
<sequence length="803" mass="87660">VNRKEEMYLARSKPGRRRLLWRYLGLLTVRSDAITAVMLIAPYHHSVPLYLTDIYLSSTKSSINVSDKCKLGFMDPLAVQQRIVSEPTRGSEGSGDDTKTLVISFLNTFTRADDVQPYVRSIKNILETHDSLVINVGDIRAHSPQLYDRLVAQPAYVLQTITQVVESMLAGESSGSTPHFKPNIILQYTSLDGSLRPSELRAKHINRLVSVRAIVSGTSRLRSKTQLLVAKCRGCGHEYRQVLVSGLDTIVLPTTCMNEKSQGGSSKCGKSPYVINPHSCMYIDQQNIRLQDIPGDMPFYRPMAVDVEGPGGLEEANTHTGASDDGSATVLPAVLEGHVVRPDLLAGCKLIVTGTLVAKPGTKIVYLLGHGIHVVDSSDEFDHLQTIQSFYSAEDIPKFHTFKNQPNVVSIIESLIAPQIEGMEDAKRAIACLLFGGTNKYTQELIRLRGNINVLLISDPGLGKSELLLEASRLAPIGIYTSGKSTSAVGLTAGVMRDKATSEFFLEGGALVLADKGIVCIDELDKMNETDRVALHEAMEQGSISISKAGISATLNARTSILAAANPTLGRFDDFQKAADQIDFSVTILTRFDLVFMLKDKQSPEKDAMIVSKIAKIATGERPAAAASHREQNSVFTQAFLKKYIAYAQATCTPKLDQSSLEILKAAYIKYRTDALKSSSAIPITVRQLEALIRLSESFAKMRLSPVVTVEDVEYAIDIFQKSTADALQAGISDPSLTNSTVIAQVEQTILRMIPHGAILSRSAVLRDAARLGLSEAVVVYVITKLINSNVLEVIRNTMIKRK</sequence>
<dbReference type="PRINTS" id="PR01657">
    <property type="entry name" value="MCMFAMILY"/>
</dbReference>
<evidence type="ECO:0000256" key="11">
    <source>
        <dbReference type="SAM" id="Phobius"/>
    </source>
</evidence>
<accession>V6U461</accession>
<feature type="transmembrane region" description="Helical" evidence="11">
    <location>
        <begin position="20"/>
        <end position="43"/>
    </location>
</feature>
<dbReference type="VEuPathDB" id="GiardiaDB:GL50803_0089112"/>
<keyword evidence="4 10" id="KW-0547">Nucleotide-binding</keyword>
<dbReference type="PANTHER" id="PTHR11630:SF42">
    <property type="entry name" value="DNA REPLICATION LICENSING FACTOR MCM5"/>
    <property type="match status" value="1"/>
</dbReference>
<dbReference type="SMART" id="SM00350">
    <property type="entry name" value="MCM"/>
    <property type="match status" value="1"/>
</dbReference>
<dbReference type="GO" id="GO:0005524">
    <property type="term" value="F:ATP binding"/>
    <property type="evidence" value="ECO:0007669"/>
    <property type="project" value="UniProtKB-KW"/>
</dbReference>
<dbReference type="InterPro" id="IPR033762">
    <property type="entry name" value="MCM_OB"/>
</dbReference>
<keyword evidence="11" id="KW-1133">Transmembrane helix</keyword>
<dbReference type="PROSITE" id="PS50051">
    <property type="entry name" value="MCM_2"/>
    <property type="match status" value="1"/>
</dbReference>
<protein>
    <recommendedName>
        <fullName evidence="2">DNA helicase</fullName>
        <ecNumber evidence="2">3.6.4.12</ecNumber>
    </recommendedName>
</protein>
<evidence type="ECO:0000259" key="12">
    <source>
        <dbReference type="PROSITE" id="PS50051"/>
    </source>
</evidence>
<dbReference type="InterPro" id="IPR003593">
    <property type="entry name" value="AAA+_ATPase"/>
</dbReference>
<dbReference type="Pfam" id="PF14551">
    <property type="entry name" value="MCM_N"/>
    <property type="match status" value="1"/>
</dbReference>
<dbReference type="InterPro" id="IPR027925">
    <property type="entry name" value="MCM_N"/>
</dbReference>
<dbReference type="EC" id="3.6.4.12" evidence="2"/>
<dbReference type="VEuPathDB" id="GiardiaDB:GL50581_282"/>
<dbReference type="SMART" id="SM00382">
    <property type="entry name" value="AAA"/>
    <property type="match status" value="1"/>
</dbReference>
<dbReference type="VEuPathDB" id="GiardiaDB:DHA2_89112"/>
<keyword evidence="11" id="KW-0472">Membrane</keyword>
<keyword evidence="6" id="KW-0347">Helicase</keyword>
<organism evidence="13 14">
    <name type="scientific">Giardia intestinalis</name>
    <name type="common">Giardia lamblia</name>
    <dbReference type="NCBI Taxonomy" id="5741"/>
    <lineage>
        <taxon>Eukaryota</taxon>
        <taxon>Metamonada</taxon>
        <taxon>Diplomonadida</taxon>
        <taxon>Hexamitidae</taxon>
        <taxon>Giardiinae</taxon>
        <taxon>Giardia</taxon>
    </lineage>
</organism>
<comment type="subcellular location">
    <subcellularLocation>
        <location evidence="1">Nucleus</location>
    </subcellularLocation>
</comment>
<evidence type="ECO:0000256" key="2">
    <source>
        <dbReference type="ARBA" id="ARBA00012551"/>
    </source>
</evidence>
<evidence type="ECO:0000313" key="14">
    <source>
        <dbReference type="Proteomes" id="UP000018040"/>
    </source>
</evidence>
<dbReference type="GO" id="GO:0003697">
    <property type="term" value="F:single-stranded DNA binding"/>
    <property type="evidence" value="ECO:0007669"/>
    <property type="project" value="TreeGrafter"/>
</dbReference>
<keyword evidence="5" id="KW-0378">Hydrolase</keyword>
<dbReference type="GO" id="GO:0000727">
    <property type="term" value="P:double-strand break repair via break-induced replication"/>
    <property type="evidence" value="ECO:0007669"/>
    <property type="project" value="TreeGrafter"/>
</dbReference>
<dbReference type="SUPFAM" id="SSF52540">
    <property type="entry name" value="P-loop containing nucleoside triphosphate hydrolases"/>
    <property type="match status" value="1"/>
</dbReference>
<dbReference type="EMBL" id="AHHH01000002">
    <property type="protein sequence ID" value="ESU45766.1"/>
    <property type="molecule type" value="Genomic_DNA"/>
</dbReference>
<dbReference type="OrthoDB" id="10036721at2759"/>
<evidence type="ECO:0000256" key="4">
    <source>
        <dbReference type="ARBA" id="ARBA00022741"/>
    </source>
</evidence>
<evidence type="ECO:0000256" key="10">
    <source>
        <dbReference type="RuleBase" id="RU004070"/>
    </source>
</evidence>
<dbReference type="GO" id="GO:0042555">
    <property type="term" value="C:MCM complex"/>
    <property type="evidence" value="ECO:0007669"/>
    <property type="project" value="TreeGrafter"/>
</dbReference>
<dbReference type="Gene3D" id="2.40.50.140">
    <property type="entry name" value="Nucleic acid-binding proteins"/>
    <property type="match status" value="1"/>
</dbReference>
<evidence type="ECO:0000256" key="3">
    <source>
        <dbReference type="ARBA" id="ARBA00022705"/>
    </source>
</evidence>
<evidence type="ECO:0000256" key="7">
    <source>
        <dbReference type="ARBA" id="ARBA00022840"/>
    </source>
</evidence>
<dbReference type="PROSITE" id="PS00847">
    <property type="entry name" value="MCM_1"/>
    <property type="match status" value="1"/>
</dbReference>
<keyword evidence="8 10" id="KW-0238">DNA-binding</keyword>
<dbReference type="Pfam" id="PF17855">
    <property type="entry name" value="MCM_lid"/>
    <property type="match status" value="1"/>
</dbReference>
<dbReference type="Gene3D" id="3.40.50.300">
    <property type="entry name" value="P-loop containing nucleotide triphosphate hydrolases"/>
    <property type="match status" value="1"/>
</dbReference>
<dbReference type="Proteomes" id="UP000018040">
    <property type="component" value="Unassembled WGS sequence"/>
</dbReference>
<dbReference type="InterPro" id="IPR001208">
    <property type="entry name" value="MCM_dom"/>
</dbReference>
<dbReference type="VEuPathDB" id="GiardiaDB:QR46_2561"/>
<dbReference type="PANTHER" id="PTHR11630">
    <property type="entry name" value="DNA REPLICATION LICENSING FACTOR MCM FAMILY MEMBER"/>
    <property type="match status" value="1"/>
</dbReference>
<name>V6U461_GIAIN</name>
<dbReference type="SUPFAM" id="SSF50249">
    <property type="entry name" value="Nucleic acid-binding proteins"/>
    <property type="match status" value="1"/>
</dbReference>
<evidence type="ECO:0000313" key="13">
    <source>
        <dbReference type="EMBL" id="ESU45766.1"/>
    </source>
</evidence>
<dbReference type="FunFam" id="3.40.50.300:FF:002469">
    <property type="entry name" value="Cell division control protein 21"/>
    <property type="match status" value="1"/>
</dbReference>
<gene>
    <name evidence="13" type="ORF">GSB_89112</name>
</gene>
<comment type="similarity">
    <text evidence="10">Belongs to the MCM family.</text>
</comment>
<dbReference type="AlphaFoldDB" id="V6U461"/>
<dbReference type="GO" id="GO:0017116">
    <property type="term" value="F:single-stranded DNA helicase activity"/>
    <property type="evidence" value="ECO:0007669"/>
    <property type="project" value="TreeGrafter"/>
</dbReference>
<dbReference type="GO" id="GO:0043138">
    <property type="term" value="F:3'-5' DNA helicase activity"/>
    <property type="evidence" value="ECO:0007669"/>
    <property type="project" value="TreeGrafter"/>
</dbReference>
<keyword evidence="7 10" id="KW-0067">ATP-binding</keyword>
<reference evidence="14" key="1">
    <citation type="submission" date="2012-02" db="EMBL/GenBank/DDBJ databases">
        <title>Genome sequencing of Giardia lamblia Genotypes A2 and B isolates (DH and GS) and comparative analysis with the genomes of Genotypes A1 and E (WB and Pig).</title>
        <authorList>
            <person name="Adam R."/>
            <person name="Dahlstrom E."/>
            <person name="Martens C."/>
            <person name="Bruno D."/>
            <person name="Barbian K."/>
            <person name="Porcella S.F."/>
            <person name="Nash T."/>
        </authorList>
    </citation>
    <scope>NUCLEOTIDE SEQUENCE</scope>
    <source>
        <strain evidence="14">GS</strain>
    </source>
</reference>
<dbReference type="GO" id="GO:0005634">
    <property type="term" value="C:nucleus"/>
    <property type="evidence" value="ECO:0007669"/>
    <property type="project" value="UniProtKB-SubCell"/>
</dbReference>
<dbReference type="InterPro" id="IPR018525">
    <property type="entry name" value="MCM_CS"/>
</dbReference>
<evidence type="ECO:0000256" key="5">
    <source>
        <dbReference type="ARBA" id="ARBA00022801"/>
    </source>
</evidence>
<keyword evidence="3" id="KW-0235">DNA replication</keyword>
<dbReference type="GO" id="GO:0006270">
    <property type="term" value="P:DNA replication initiation"/>
    <property type="evidence" value="ECO:0007669"/>
    <property type="project" value="TreeGrafter"/>
</dbReference>
<reference evidence="13 14" key="2">
    <citation type="journal article" date="2013" name="Genome Biol. Evol.">
        <title>Genome sequencing of Giardia lamblia genotypes A2 and B isolates (DH and GS) and comparative analysis with the genomes of genotypes A1 and E (WB and Pig).</title>
        <authorList>
            <person name="Adam R.D."/>
            <person name="Dahlstrom E.W."/>
            <person name="Martens C.A."/>
            <person name="Bruno D.P."/>
            <person name="Barbian K.D."/>
            <person name="Ricklefs S.M."/>
            <person name="Hernandez M.M."/>
            <person name="Narla N.P."/>
            <person name="Patel R.B."/>
            <person name="Porcella S.F."/>
            <person name="Nash T.E."/>
        </authorList>
    </citation>
    <scope>NUCLEOTIDE SEQUENCE [LARGE SCALE GENOMIC DNA]</scope>
    <source>
        <strain evidence="13 14">GS</strain>
    </source>
</reference>
<dbReference type="Gene3D" id="2.20.28.10">
    <property type="match status" value="1"/>
</dbReference>
<feature type="non-terminal residue" evidence="13">
    <location>
        <position position="1"/>
    </location>
</feature>
<evidence type="ECO:0000256" key="1">
    <source>
        <dbReference type="ARBA" id="ARBA00004123"/>
    </source>
</evidence>
<proteinExistence type="inferred from homology"/>
<dbReference type="Pfam" id="PF17207">
    <property type="entry name" value="MCM_OB"/>
    <property type="match status" value="1"/>
</dbReference>
<keyword evidence="11" id="KW-0812">Transmembrane</keyword>
<evidence type="ECO:0000256" key="6">
    <source>
        <dbReference type="ARBA" id="ARBA00022806"/>
    </source>
</evidence>
<dbReference type="Pfam" id="PF00493">
    <property type="entry name" value="MCM"/>
    <property type="match status" value="1"/>
</dbReference>
<dbReference type="GO" id="GO:0016787">
    <property type="term" value="F:hydrolase activity"/>
    <property type="evidence" value="ECO:0007669"/>
    <property type="project" value="UniProtKB-KW"/>
</dbReference>
<dbReference type="InterPro" id="IPR012340">
    <property type="entry name" value="NA-bd_OB-fold"/>
</dbReference>
<feature type="domain" description="MCM C-terminal AAA(+) ATPase" evidence="12">
    <location>
        <begin position="408"/>
        <end position="614"/>
    </location>
</feature>
<comment type="caution">
    <text evidence="13">The sequence shown here is derived from an EMBL/GenBank/DDBJ whole genome shotgun (WGS) entry which is preliminary data.</text>
</comment>